<dbReference type="Pfam" id="PF08281">
    <property type="entry name" value="Sigma70_r4_2"/>
    <property type="match status" value="1"/>
</dbReference>
<keyword evidence="2 6" id="KW-0805">Transcription regulation</keyword>
<dbReference type="NCBIfam" id="TIGR02937">
    <property type="entry name" value="sigma70-ECF"/>
    <property type="match status" value="1"/>
</dbReference>
<dbReference type="InterPro" id="IPR014284">
    <property type="entry name" value="RNA_pol_sigma-70_dom"/>
</dbReference>
<name>A0A117I1J5_PAEAM</name>
<gene>
    <name evidence="9" type="ORF">PAHA3_2319</name>
</gene>
<evidence type="ECO:0000313" key="9">
    <source>
        <dbReference type="EMBL" id="GAS82245.1"/>
    </source>
</evidence>
<dbReference type="PANTHER" id="PTHR43133:SF8">
    <property type="entry name" value="RNA POLYMERASE SIGMA FACTOR HI_1459-RELATED"/>
    <property type="match status" value="1"/>
</dbReference>
<evidence type="ECO:0000256" key="3">
    <source>
        <dbReference type="ARBA" id="ARBA00023082"/>
    </source>
</evidence>
<organism evidence="9 10">
    <name type="scientific">Paenibacillus amylolyticus</name>
    <dbReference type="NCBI Taxonomy" id="1451"/>
    <lineage>
        <taxon>Bacteria</taxon>
        <taxon>Bacillati</taxon>
        <taxon>Bacillota</taxon>
        <taxon>Bacilli</taxon>
        <taxon>Bacillales</taxon>
        <taxon>Paenibacillaceae</taxon>
        <taxon>Paenibacillus</taxon>
    </lineage>
</organism>
<dbReference type="Pfam" id="PF04542">
    <property type="entry name" value="Sigma70_r2"/>
    <property type="match status" value="1"/>
</dbReference>
<dbReference type="InterPro" id="IPR013249">
    <property type="entry name" value="RNA_pol_sigma70_r4_t2"/>
</dbReference>
<dbReference type="GO" id="GO:0016987">
    <property type="term" value="F:sigma factor activity"/>
    <property type="evidence" value="ECO:0007669"/>
    <property type="project" value="UniProtKB-KW"/>
</dbReference>
<keyword evidence="4 6" id="KW-0238">DNA-binding</keyword>
<dbReference type="Proteomes" id="UP000069697">
    <property type="component" value="Unassembled WGS sequence"/>
</dbReference>
<evidence type="ECO:0000256" key="5">
    <source>
        <dbReference type="ARBA" id="ARBA00023163"/>
    </source>
</evidence>
<evidence type="ECO:0000256" key="1">
    <source>
        <dbReference type="ARBA" id="ARBA00010641"/>
    </source>
</evidence>
<dbReference type="PANTHER" id="PTHR43133">
    <property type="entry name" value="RNA POLYMERASE ECF-TYPE SIGMA FACTO"/>
    <property type="match status" value="1"/>
</dbReference>
<evidence type="ECO:0000256" key="4">
    <source>
        <dbReference type="ARBA" id="ARBA00023125"/>
    </source>
</evidence>
<accession>A0A117I1J5</accession>
<feature type="domain" description="RNA polymerase sigma-70 region 2" evidence="7">
    <location>
        <begin position="26"/>
        <end position="90"/>
    </location>
</feature>
<dbReference type="GO" id="GO:0006950">
    <property type="term" value="P:response to stress"/>
    <property type="evidence" value="ECO:0007669"/>
    <property type="project" value="UniProtKB-ARBA"/>
</dbReference>
<dbReference type="RefSeq" id="WP_062834819.1">
    <property type="nucleotide sequence ID" value="NZ_BCNV01000001.1"/>
</dbReference>
<dbReference type="GO" id="GO:0003677">
    <property type="term" value="F:DNA binding"/>
    <property type="evidence" value="ECO:0007669"/>
    <property type="project" value="UniProtKB-KW"/>
</dbReference>
<dbReference type="Gene3D" id="1.10.10.10">
    <property type="entry name" value="Winged helix-like DNA-binding domain superfamily/Winged helix DNA-binding domain"/>
    <property type="match status" value="1"/>
</dbReference>
<dbReference type="InterPro" id="IPR013325">
    <property type="entry name" value="RNA_pol_sigma_r2"/>
</dbReference>
<keyword evidence="3 6" id="KW-0731">Sigma factor</keyword>
<dbReference type="SUPFAM" id="SSF88659">
    <property type="entry name" value="Sigma3 and sigma4 domains of RNA polymerase sigma factors"/>
    <property type="match status" value="1"/>
</dbReference>
<protein>
    <recommendedName>
        <fullName evidence="6">RNA polymerase sigma factor</fullName>
    </recommendedName>
</protein>
<evidence type="ECO:0000256" key="2">
    <source>
        <dbReference type="ARBA" id="ARBA00023015"/>
    </source>
</evidence>
<dbReference type="InterPro" id="IPR007627">
    <property type="entry name" value="RNA_pol_sigma70_r2"/>
</dbReference>
<evidence type="ECO:0000259" key="8">
    <source>
        <dbReference type="Pfam" id="PF08281"/>
    </source>
</evidence>
<dbReference type="InterPro" id="IPR013324">
    <property type="entry name" value="RNA_pol_sigma_r3/r4-like"/>
</dbReference>
<feature type="domain" description="RNA polymerase sigma factor 70 region 4 type 2" evidence="8">
    <location>
        <begin position="126"/>
        <end position="175"/>
    </location>
</feature>
<dbReference type="Gene3D" id="1.10.1740.10">
    <property type="match status" value="1"/>
</dbReference>
<evidence type="ECO:0000259" key="7">
    <source>
        <dbReference type="Pfam" id="PF04542"/>
    </source>
</evidence>
<comment type="similarity">
    <text evidence="1 6">Belongs to the sigma-70 factor family. ECF subfamily.</text>
</comment>
<reference evidence="10" key="2">
    <citation type="submission" date="2016-01" db="EMBL/GenBank/DDBJ databases">
        <title>Draft Genome Sequence of Paenibacillus amylolyticus Heshi-A3 that Was Isolated from Fermented Rice Bran with Aging Salted Mackerel, Which Was Named Heshiko as Traditional Fermented Seafood in Japan.</title>
        <authorList>
            <person name="Akuzawa S."/>
            <person name="Nakagawa J."/>
            <person name="Kanekatsu T."/>
            <person name="Kubota E."/>
            <person name="Ohtake R."/>
            <person name="Suzuki T."/>
            <person name="Kanesaki Y."/>
        </authorList>
    </citation>
    <scope>NUCLEOTIDE SEQUENCE [LARGE SCALE GENOMIC DNA]</scope>
    <source>
        <strain evidence="10">Heshi-A3</strain>
    </source>
</reference>
<evidence type="ECO:0000256" key="6">
    <source>
        <dbReference type="RuleBase" id="RU000716"/>
    </source>
</evidence>
<dbReference type="InterPro" id="IPR000838">
    <property type="entry name" value="RNA_pol_sigma70_ECF_CS"/>
</dbReference>
<proteinExistence type="inferred from homology"/>
<dbReference type="InterPro" id="IPR036388">
    <property type="entry name" value="WH-like_DNA-bd_sf"/>
</dbReference>
<keyword evidence="5 6" id="KW-0804">Transcription</keyword>
<reference evidence="9 10" key="1">
    <citation type="journal article" date="2016" name="Genome Announc.">
        <title>Draft Genome Sequence of Paenibacillus amylolyticus Heshi-A3, Isolated from Fermented Rice Bran in a Japanese Fermented Seafood Dish.</title>
        <authorList>
            <person name="Akuzawa S."/>
            <person name="Nagaoka J."/>
            <person name="Kanekatsu M."/>
            <person name="Kubota E."/>
            <person name="Ohtake R."/>
            <person name="Suzuki T."/>
            <person name="Kanesaki Y."/>
        </authorList>
    </citation>
    <scope>NUCLEOTIDE SEQUENCE [LARGE SCALE GENOMIC DNA]</scope>
    <source>
        <strain evidence="9 10">Heshi-A3</strain>
    </source>
</reference>
<dbReference type="PROSITE" id="PS01063">
    <property type="entry name" value="SIGMA70_ECF"/>
    <property type="match status" value="1"/>
</dbReference>
<dbReference type="SUPFAM" id="SSF88946">
    <property type="entry name" value="Sigma2 domain of RNA polymerase sigma factors"/>
    <property type="match status" value="1"/>
</dbReference>
<evidence type="ECO:0000313" key="10">
    <source>
        <dbReference type="Proteomes" id="UP000069697"/>
    </source>
</evidence>
<dbReference type="CDD" id="cd06171">
    <property type="entry name" value="Sigma70_r4"/>
    <property type="match status" value="1"/>
</dbReference>
<comment type="caution">
    <text evidence="9">The sequence shown here is derived from an EMBL/GenBank/DDBJ whole genome shotgun (WGS) entry which is preliminary data.</text>
</comment>
<dbReference type="EMBL" id="BCNV01000001">
    <property type="protein sequence ID" value="GAS82245.1"/>
    <property type="molecule type" value="Genomic_DNA"/>
</dbReference>
<dbReference type="GO" id="GO:0006352">
    <property type="term" value="P:DNA-templated transcription initiation"/>
    <property type="evidence" value="ECO:0007669"/>
    <property type="project" value="InterPro"/>
</dbReference>
<dbReference type="AlphaFoldDB" id="A0A117I1J5"/>
<dbReference type="InterPro" id="IPR039425">
    <property type="entry name" value="RNA_pol_sigma-70-like"/>
</dbReference>
<sequence length="196" mass="23047">MANRLQLLLASDFHNLGSALQEEVYYEYYNMVHGLIVYIIKERAAAEDIIQEAFIKIIKNKPLFEDEVKLKAWLKVVTRNTAINYLRKNKNNRNQVDTDSVFIDMETINQTAASVESMVETQMMQESIENYLGQLKPEYRVLVELRWKEGLSYREMAELLNTSEDIVKQRLFRARGSIKKKLHKEWGGSIEQRQVR</sequence>